<comment type="caution">
    <text evidence="2">The sequence shown here is derived from an EMBL/GenBank/DDBJ whole genome shotgun (WGS) entry which is preliminary data.</text>
</comment>
<dbReference type="OrthoDB" id="10261027at2759"/>
<dbReference type="SUPFAM" id="SSF56112">
    <property type="entry name" value="Protein kinase-like (PK-like)"/>
    <property type="match status" value="1"/>
</dbReference>
<gene>
    <name evidence="2" type="ORF">C1645_813103</name>
</gene>
<dbReference type="InterPro" id="IPR011009">
    <property type="entry name" value="Kinase-like_dom_sf"/>
</dbReference>
<accession>A0A397TJU8</accession>
<sequence>MSNNAAELTVTNNSNEGLIGLKKLLQRITLSSTSSIILVIFKKLVTEDLEQSTVQIGKTPIKLQREVDFHDNVISFYGITSTFSLDGGTLRNFLRENFKNLTWNNKFNLAFQMAYAVSCLHGEVIVHRDLLVDFGLSKRIDETSNSRSNLFGMVPYVDPKIFWQKEL</sequence>
<dbReference type="Proteomes" id="UP000265703">
    <property type="component" value="Unassembled WGS sequence"/>
</dbReference>
<dbReference type="PROSITE" id="PS50011">
    <property type="entry name" value="PROTEIN_KINASE_DOM"/>
    <property type="match status" value="1"/>
</dbReference>
<protein>
    <recommendedName>
        <fullName evidence="1">Protein kinase domain-containing protein</fullName>
    </recommendedName>
</protein>
<dbReference type="Pfam" id="PF07714">
    <property type="entry name" value="PK_Tyr_Ser-Thr"/>
    <property type="match status" value="1"/>
</dbReference>
<dbReference type="AlphaFoldDB" id="A0A397TJU8"/>
<keyword evidence="3" id="KW-1185">Reference proteome</keyword>
<dbReference type="InterPro" id="IPR000719">
    <property type="entry name" value="Prot_kinase_dom"/>
</dbReference>
<evidence type="ECO:0000259" key="1">
    <source>
        <dbReference type="PROSITE" id="PS50011"/>
    </source>
</evidence>
<dbReference type="InterPro" id="IPR001245">
    <property type="entry name" value="Ser-Thr/Tyr_kinase_cat_dom"/>
</dbReference>
<dbReference type="Gene3D" id="1.10.510.10">
    <property type="entry name" value="Transferase(Phosphotransferase) domain 1"/>
    <property type="match status" value="1"/>
</dbReference>
<dbReference type="EMBL" id="QKYT01000019">
    <property type="protein sequence ID" value="RIA98222.1"/>
    <property type="molecule type" value="Genomic_DNA"/>
</dbReference>
<organism evidence="2 3">
    <name type="scientific">Glomus cerebriforme</name>
    <dbReference type="NCBI Taxonomy" id="658196"/>
    <lineage>
        <taxon>Eukaryota</taxon>
        <taxon>Fungi</taxon>
        <taxon>Fungi incertae sedis</taxon>
        <taxon>Mucoromycota</taxon>
        <taxon>Glomeromycotina</taxon>
        <taxon>Glomeromycetes</taxon>
        <taxon>Glomerales</taxon>
        <taxon>Glomeraceae</taxon>
        <taxon>Glomus</taxon>
    </lineage>
</organism>
<evidence type="ECO:0000313" key="2">
    <source>
        <dbReference type="EMBL" id="RIA98222.1"/>
    </source>
</evidence>
<feature type="domain" description="Protein kinase" evidence="1">
    <location>
        <begin position="8"/>
        <end position="167"/>
    </location>
</feature>
<dbReference type="GO" id="GO:0004672">
    <property type="term" value="F:protein kinase activity"/>
    <property type="evidence" value="ECO:0007669"/>
    <property type="project" value="InterPro"/>
</dbReference>
<reference evidence="2 3" key="1">
    <citation type="submission" date="2018-06" db="EMBL/GenBank/DDBJ databases">
        <title>Comparative genomics reveals the genomic features of Rhizophagus irregularis, R. cerebriforme, R. diaphanum and Gigaspora rosea, and their symbiotic lifestyle signature.</title>
        <authorList>
            <person name="Morin E."/>
            <person name="San Clemente H."/>
            <person name="Chen E.C.H."/>
            <person name="De La Providencia I."/>
            <person name="Hainaut M."/>
            <person name="Kuo A."/>
            <person name="Kohler A."/>
            <person name="Murat C."/>
            <person name="Tang N."/>
            <person name="Roy S."/>
            <person name="Loubradou J."/>
            <person name="Henrissat B."/>
            <person name="Grigoriev I.V."/>
            <person name="Corradi N."/>
            <person name="Roux C."/>
            <person name="Martin F.M."/>
        </authorList>
    </citation>
    <scope>NUCLEOTIDE SEQUENCE [LARGE SCALE GENOMIC DNA]</scope>
    <source>
        <strain evidence="2 3">DAOM 227022</strain>
    </source>
</reference>
<dbReference type="GO" id="GO:0005524">
    <property type="term" value="F:ATP binding"/>
    <property type="evidence" value="ECO:0007669"/>
    <property type="project" value="InterPro"/>
</dbReference>
<evidence type="ECO:0000313" key="3">
    <source>
        <dbReference type="Proteomes" id="UP000265703"/>
    </source>
</evidence>
<name>A0A397TJU8_9GLOM</name>
<proteinExistence type="predicted"/>